<proteinExistence type="predicted"/>
<dbReference type="AlphaFoldDB" id="A0A4W5QI29"/>
<dbReference type="SUPFAM" id="SSF52058">
    <property type="entry name" value="L domain-like"/>
    <property type="match status" value="1"/>
</dbReference>
<evidence type="ECO:0000256" key="2">
    <source>
        <dbReference type="ARBA" id="ARBA00022737"/>
    </source>
</evidence>
<reference evidence="3" key="2">
    <citation type="submission" date="2025-08" db="UniProtKB">
        <authorList>
            <consortium name="Ensembl"/>
        </authorList>
    </citation>
    <scope>IDENTIFICATION</scope>
</reference>
<evidence type="ECO:0000313" key="4">
    <source>
        <dbReference type="Proteomes" id="UP000314982"/>
    </source>
</evidence>
<keyword evidence="2" id="KW-0677">Repeat</keyword>
<keyword evidence="1" id="KW-0433">Leucine-rich repeat</keyword>
<dbReference type="InterPro" id="IPR050216">
    <property type="entry name" value="LRR_domain-containing"/>
</dbReference>
<dbReference type="PANTHER" id="PTHR48051">
    <property type="match status" value="1"/>
</dbReference>
<dbReference type="Gene3D" id="3.80.10.10">
    <property type="entry name" value="Ribonuclease Inhibitor"/>
    <property type="match status" value="1"/>
</dbReference>
<name>A0A4W5QI29_9TELE</name>
<protein>
    <submittedName>
        <fullName evidence="3">Uncharacterized protein</fullName>
    </submittedName>
</protein>
<dbReference type="InterPro" id="IPR032675">
    <property type="entry name" value="LRR_dom_sf"/>
</dbReference>
<dbReference type="GeneTree" id="ENSGT00940000177454"/>
<accession>A0A4W5QI29</accession>
<evidence type="ECO:0000256" key="1">
    <source>
        <dbReference type="ARBA" id="ARBA00022614"/>
    </source>
</evidence>
<dbReference type="STRING" id="62062.ENSHHUP00000077161"/>
<reference evidence="3" key="3">
    <citation type="submission" date="2025-09" db="UniProtKB">
        <authorList>
            <consortium name="Ensembl"/>
        </authorList>
    </citation>
    <scope>IDENTIFICATION</scope>
</reference>
<organism evidence="3 4">
    <name type="scientific">Hucho hucho</name>
    <name type="common">huchen</name>
    <dbReference type="NCBI Taxonomy" id="62062"/>
    <lineage>
        <taxon>Eukaryota</taxon>
        <taxon>Metazoa</taxon>
        <taxon>Chordata</taxon>
        <taxon>Craniata</taxon>
        <taxon>Vertebrata</taxon>
        <taxon>Euteleostomi</taxon>
        <taxon>Actinopterygii</taxon>
        <taxon>Neopterygii</taxon>
        <taxon>Teleostei</taxon>
        <taxon>Protacanthopterygii</taxon>
        <taxon>Salmoniformes</taxon>
        <taxon>Salmonidae</taxon>
        <taxon>Salmoninae</taxon>
        <taxon>Hucho</taxon>
    </lineage>
</organism>
<sequence>WTSCRLDTGNPAEEASMGIGQLRHLRVLFCYRNRLTKVPEELENCTRLEILSLTNNQISGFPASFASLTCLRQPDLLAHNKTVHIPSCVYTMKSLVFLHLACNRLECVAEQFLVLIHVHFIWGPTFGLHKGTNVLPLLLLMRG</sequence>
<dbReference type="Ensembl" id="ENSHHUT00000079666.1">
    <property type="protein sequence ID" value="ENSHHUP00000077161.1"/>
    <property type="gene ID" value="ENSHHUG00000045091.1"/>
</dbReference>
<evidence type="ECO:0000313" key="3">
    <source>
        <dbReference type="Ensembl" id="ENSHHUP00000077161.1"/>
    </source>
</evidence>
<dbReference type="Proteomes" id="UP000314982">
    <property type="component" value="Unassembled WGS sequence"/>
</dbReference>
<reference evidence="4" key="1">
    <citation type="submission" date="2018-06" db="EMBL/GenBank/DDBJ databases">
        <title>Genome assembly of Danube salmon.</title>
        <authorList>
            <person name="Macqueen D.J."/>
            <person name="Gundappa M.K."/>
        </authorList>
    </citation>
    <scope>NUCLEOTIDE SEQUENCE [LARGE SCALE GENOMIC DNA]</scope>
</reference>
<dbReference type="InterPro" id="IPR025875">
    <property type="entry name" value="Leu-rich_rpt_4"/>
</dbReference>
<dbReference type="Pfam" id="PF12799">
    <property type="entry name" value="LRR_4"/>
    <property type="match status" value="1"/>
</dbReference>
<dbReference type="PANTHER" id="PTHR48051:SF13">
    <property type="entry name" value="LEUCINE-RICH REPEAT-CONTAINING PROTEIN 30"/>
    <property type="match status" value="1"/>
</dbReference>
<dbReference type="GO" id="GO:0005737">
    <property type="term" value="C:cytoplasm"/>
    <property type="evidence" value="ECO:0007669"/>
    <property type="project" value="TreeGrafter"/>
</dbReference>
<keyword evidence="4" id="KW-1185">Reference proteome</keyword>